<dbReference type="HOGENOM" id="CLU_698547_0_0_1"/>
<dbReference type="eggNOG" id="KOG0221">
    <property type="taxonomic scope" value="Eukaryota"/>
</dbReference>
<organism evidence="2 3">
    <name type="scientific">Pseudozyma hubeiensis (strain SY62)</name>
    <name type="common">Yeast</name>
    <dbReference type="NCBI Taxonomy" id="1305764"/>
    <lineage>
        <taxon>Eukaryota</taxon>
        <taxon>Fungi</taxon>
        <taxon>Dikarya</taxon>
        <taxon>Basidiomycota</taxon>
        <taxon>Ustilaginomycotina</taxon>
        <taxon>Ustilaginomycetes</taxon>
        <taxon>Ustilaginales</taxon>
        <taxon>Ustilaginaceae</taxon>
        <taxon>Pseudozyma</taxon>
    </lineage>
</organism>
<dbReference type="OrthoDB" id="29596at2759"/>
<evidence type="ECO:0000256" key="1">
    <source>
        <dbReference type="SAM" id="MobiDB-lite"/>
    </source>
</evidence>
<feature type="region of interest" description="Disordered" evidence="1">
    <location>
        <begin position="1"/>
        <end position="32"/>
    </location>
</feature>
<accession>R9P5D1</accession>
<dbReference type="SUPFAM" id="SSF48334">
    <property type="entry name" value="DNA repair protein MutS, domain III"/>
    <property type="match status" value="1"/>
</dbReference>
<protein>
    <submittedName>
        <fullName evidence="2">Meiotic recombination-related protein</fullName>
    </submittedName>
</protein>
<reference evidence="3" key="1">
    <citation type="journal article" date="2013" name="Genome Announc.">
        <title>Draft genome sequence of the basidiomycetous yeast-like fungus Pseudozyma hubeiensis SY62, which produces an abundant amount of the biosurfactant mannosylerythritol lipids.</title>
        <authorList>
            <person name="Konishi M."/>
            <person name="Hatada Y."/>
            <person name="Horiuchi J."/>
        </authorList>
    </citation>
    <scope>NUCLEOTIDE SEQUENCE [LARGE SCALE GENOMIC DNA]</scope>
    <source>
        <strain evidence="3">SY62</strain>
    </source>
</reference>
<dbReference type="RefSeq" id="XP_012186887.1">
    <property type="nucleotide sequence ID" value="XM_012331497.1"/>
</dbReference>
<feature type="compositionally biased region" description="Low complexity" evidence="1">
    <location>
        <begin position="13"/>
        <end position="24"/>
    </location>
</feature>
<name>R9P5D1_PSEHS</name>
<evidence type="ECO:0000313" key="2">
    <source>
        <dbReference type="EMBL" id="GAC93300.1"/>
    </source>
</evidence>
<evidence type="ECO:0000313" key="3">
    <source>
        <dbReference type="Proteomes" id="UP000014071"/>
    </source>
</evidence>
<dbReference type="GeneID" id="24106166"/>
<dbReference type="InterPro" id="IPR036187">
    <property type="entry name" value="DNA_mismatch_repair_MutS_sf"/>
</dbReference>
<gene>
    <name evidence="2" type="ORF">PHSY_000865</name>
</gene>
<dbReference type="EMBL" id="DF238775">
    <property type="protein sequence ID" value="GAC93300.1"/>
    <property type="molecule type" value="Genomic_DNA"/>
</dbReference>
<dbReference type="STRING" id="1305764.R9P5D1"/>
<dbReference type="Proteomes" id="UP000014071">
    <property type="component" value="Unassembled WGS sequence"/>
</dbReference>
<keyword evidence="3" id="KW-1185">Reference proteome</keyword>
<proteinExistence type="predicted"/>
<sequence>MSAITHSQAMRTASEAAATASLPAESEDTTNARMQNGSTSAIAIEVMHGRLGCAVFLEEEQQLLLCEDLPCDFAFDDRDAVSTAHIAGLNNEVAGAEGVPIATDSNDVAVGQPPYGYVGSSEQHNSVMEVRPAKYFQVSIGLSSLDDITTFSRTHAPSQDESLSALVVLDARVATSRSALSVGPLVSSLRARCEVGRTIALVPLCLDSHLFLDDNTLKSLSICSSDAHGFVHAKQGREGFSILGALLAFRSLSVLGHRKSLQTDTHICQHSSTEFSFSHDESHMLKVKEQGKVTVRSGVDTHLDELREQQVRLPGQLDRVAADLRTEAAFRPTRTLHVVYFPQIGYLICVPGGEMIDMQADPTLEQQFASEDCVYLKNSRMSHLDNSVGPTSRRT</sequence>
<dbReference type="AlphaFoldDB" id="R9P5D1"/>
<feature type="compositionally biased region" description="Polar residues" evidence="1">
    <location>
        <begin position="1"/>
        <end position="11"/>
    </location>
</feature>